<dbReference type="GO" id="GO:0016301">
    <property type="term" value="F:kinase activity"/>
    <property type="evidence" value="ECO:0007669"/>
    <property type="project" value="UniProtKB-UniRule"/>
</dbReference>
<evidence type="ECO:0000256" key="2">
    <source>
        <dbReference type="PIRNR" id="PIRNR006221"/>
    </source>
</evidence>
<evidence type="ECO:0000313" key="4">
    <source>
        <dbReference type="Proteomes" id="UP000319143"/>
    </source>
</evidence>
<dbReference type="PANTHER" id="PTHR12149">
    <property type="entry name" value="FRUCTOSAMINE 3 KINASE-RELATED PROTEIN"/>
    <property type="match status" value="1"/>
</dbReference>
<proteinExistence type="inferred from homology"/>
<dbReference type="RefSeq" id="WP_146528752.1">
    <property type="nucleotide sequence ID" value="NZ_SJPV01000008.1"/>
</dbReference>
<evidence type="ECO:0000313" key="3">
    <source>
        <dbReference type="EMBL" id="TWU34356.1"/>
    </source>
</evidence>
<dbReference type="AlphaFoldDB" id="A0A5C6DH40"/>
<dbReference type="Gene3D" id="3.90.1200.10">
    <property type="match status" value="1"/>
</dbReference>
<comment type="similarity">
    <text evidence="1 2">Belongs to the fructosamine kinase family.</text>
</comment>
<keyword evidence="4" id="KW-1185">Reference proteome</keyword>
<reference evidence="3 4" key="1">
    <citation type="submission" date="2019-02" db="EMBL/GenBank/DDBJ databases">
        <title>Deep-cultivation of Planctomycetes and their phenomic and genomic characterization uncovers novel biology.</title>
        <authorList>
            <person name="Wiegand S."/>
            <person name="Jogler M."/>
            <person name="Boedeker C."/>
            <person name="Pinto D."/>
            <person name="Vollmers J."/>
            <person name="Rivas-Marin E."/>
            <person name="Kohn T."/>
            <person name="Peeters S.H."/>
            <person name="Heuer A."/>
            <person name="Rast P."/>
            <person name="Oberbeckmann S."/>
            <person name="Bunk B."/>
            <person name="Jeske O."/>
            <person name="Meyerdierks A."/>
            <person name="Storesund J.E."/>
            <person name="Kallscheuer N."/>
            <person name="Luecker S."/>
            <person name="Lage O.M."/>
            <person name="Pohl T."/>
            <person name="Merkel B.J."/>
            <person name="Hornburger P."/>
            <person name="Mueller R.-W."/>
            <person name="Bruemmer F."/>
            <person name="Labrenz M."/>
            <person name="Spormann A.M."/>
            <person name="Op Den Camp H."/>
            <person name="Overmann J."/>
            <person name="Amann R."/>
            <person name="Jetten M.S.M."/>
            <person name="Mascher T."/>
            <person name="Medema M.H."/>
            <person name="Devos D.P."/>
            <person name="Kaster A.-K."/>
            <person name="Ovreas L."/>
            <person name="Rohde M."/>
            <person name="Galperin M.Y."/>
            <person name="Jogler C."/>
        </authorList>
    </citation>
    <scope>NUCLEOTIDE SEQUENCE [LARGE SCALE GENOMIC DNA]</scope>
    <source>
        <strain evidence="3 4">Poly41</strain>
    </source>
</reference>
<dbReference type="Pfam" id="PF03881">
    <property type="entry name" value="Fructosamin_kin"/>
    <property type="match status" value="1"/>
</dbReference>
<dbReference type="OrthoDB" id="5291879at2"/>
<comment type="caution">
    <text evidence="3">The sequence shown here is derived from an EMBL/GenBank/DDBJ whole genome shotgun (WGS) entry which is preliminary data.</text>
</comment>
<gene>
    <name evidence="3" type="ORF">Poly41_45030</name>
</gene>
<dbReference type="SUPFAM" id="SSF56112">
    <property type="entry name" value="Protein kinase-like (PK-like)"/>
    <property type="match status" value="1"/>
</dbReference>
<organism evidence="3 4">
    <name type="scientific">Novipirellula artificiosorum</name>
    <dbReference type="NCBI Taxonomy" id="2528016"/>
    <lineage>
        <taxon>Bacteria</taxon>
        <taxon>Pseudomonadati</taxon>
        <taxon>Planctomycetota</taxon>
        <taxon>Planctomycetia</taxon>
        <taxon>Pirellulales</taxon>
        <taxon>Pirellulaceae</taxon>
        <taxon>Novipirellula</taxon>
    </lineage>
</organism>
<keyword evidence="2" id="KW-0808">Transferase</keyword>
<dbReference type="PIRSF" id="PIRSF006221">
    <property type="entry name" value="Ketosamine-3-kinase"/>
    <property type="match status" value="1"/>
</dbReference>
<dbReference type="PANTHER" id="PTHR12149:SF8">
    <property type="entry name" value="PROTEIN-RIBULOSAMINE 3-KINASE"/>
    <property type="match status" value="1"/>
</dbReference>
<dbReference type="Gene3D" id="3.30.200.20">
    <property type="entry name" value="Phosphorylase Kinase, domain 1"/>
    <property type="match status" value="1"/>
</dbReference>
<sequence>MTDCSETNVQLALQRLVDPAIRVLRIREVGGGCISASMRVDLDPDSFSASTVFVKTNCPEFCDNFLCECDGLDSLSSAEAITVPRPLASGEAVGGSWLVTPWVETGSRPQSFYPEFGQQLARLHQTTAGDPIGWPRDNYLGAAKQKNGTAATTWPDFLSENRIGFQLRWAVDQRLADHRLKTDCQAIVDKMGDLLKGRREETSLLHGDLWSGNYLCDSAGQPVLIDPAVYRGCHEAEFGMIRLFGSCPESFYEAYQQTWPMRDGWQRRTSVYVLYHLLNHLNLFGSGYAGQCRSVAAEVLRAT</sequence>
<protein>
    <submittedName>
        <fullName evidence="3">Fructosamine kinase</fullName>
    </submittedName>
</protein>
<dbReference type="InterPro" id="IPR011009">
    <property type="entry name" value="Kinase-like_dom_sf"/>
</dbReference>
<dbReference type="Proteomes" id="UP000319143">
    <property type="component" value="Unassembled WGS sequence"/>
</dbReference>
<dbReference type="InterPro" id="IPR016477">
    <property type="entry name" value="Fructo-/Ketosamine-3-kinase"/>
</dbReference>
<name>A0A5C6DH40_9BACT</name>
<evidence type="ECO:0000256" key="1">
    <source>
        <dbReference type="ARBA" id="ARBA00009460"/>
    </source>
</evidence>
<accession>A0A5C6DH40</accession>
<dbReference type="EMBL" id="SJPV01000008">
    <property type="protein sequence ID" value="TWU34356.1"/>
    <property type="molecule type" value="Genomic_DNA"/>
</dbReference>
<keyword evidence="2 3" id="KW-0418">Kinase</keyword>